<feature type="domain" description="DUF1214" evidence="1">
    <location>
        <begin position="352"/>
        <end position="458"/>
    </location>
</feature>
<dbReference type="Proteomes" id="UP000294508">
    <property type="component" value="Unassembled WGS sequence"/>
</dbReference>
<dbReference type="EMBL" id="SLWN01000010">
    <property type="protein sequence ID" value="TCO22351.1"/>
    <property type="molecule type" value="Genomic_DNA"/>
</dbReference>
<dbReference type="PANTHER" id="PTHR36509:SF3">
    <property type="entry name" value="SIGNAL PEPTIDE PROTEIN"/>
    <property type="match status" value="1"/>
</dbReference>
<gene>
    <name evidence="3" type="ORF">EV652_110337</name>
</gene>
<dbReference type="AlphaFoldDB" id="A0A4R2H835"/>
<protein>
    <recommendedName>
        <fullName evidence="5">DUF1254 domain-containing protein</fullName>
    </recommendedName>
</protein>
<evidence type="ECO:0000313" key="4">
    <source>
        <dbReference type="Proteomes" id="UP000294508"/>
    </source>
</evidence>
<feature type="domain" description="DUF1254" evidence="2">
    <location>
        <begin position="92"/>
        <end position="189"/>
    </location>
</feature>
<evidence type="ECO:0000313" key="3">
    <source>
        <dbReference type="EMBL" id="TCO22351.1"/>
    </source>
</evidence>
<evidence type="ECO:0000259" key="1">
    <source>
        <dbReference type="Pfam" id="PF06742"/>
    </source>
</evidence>
<dbReference type="Gene3D" id="2.60.120.600">
    <property type="entry name" value="Domain of unknown function DUF1214, C-terminal domain"/>
    <property type="match status" value="1"/>
</dbReference>
<evidence type="ECO:0008006" key="5">
    <source>
        <dbReference type="Google" id="ProtNLM"/>
    </source>
</evidence>
<dbReference type="Pfam" id="PF06863">
    <property type="entry name" value="DUF1254"/>
    <property type="match status" value="1"/>
</dbReference>
<keyword evidence="4" id="KW-1185">Reference proteome</keyword>
<dbReference type="InterPro" id="IPR037050">
    <property type="entry name" value="DUF1254_sf"/>
</dbReference>
<dbReference type="SUPFAM" id="SSF160935">
    <property type="entry name" value="VPA0735-like"/>
    <property type="match status" value="1"/>
</dbReference>
<dbReference type="InterPro" id="IPR010679">
    <property type="entry name" value="DUF1254"/>
</dbReference>
<dbReference type="Gene3D" id="2.60.40.1610">
    <property type="entry name" value="Domain of unknown function DUF1254"/>
    <property type="match status" value="1"/>
</dbReference>
<evidence type="ECO:0000259" key="2">
    <source>
        <dbReference type="Pfam" id="PF06863"/>
    </source>
</evidence>
<sequence length="474" mass="51253">MTQQGLGPGVSAKVRESLGSPPKIDTPFGVMEFFDGVPTAATVELGYDALALLRGIDVYLNCVPGASMLAMRNGLRSIGARSNVIACTDPRSTSAPVVLTANTETTYGTTFLDLKGDGPTVVEAPPNSLCFVDDLWQRYVADMGNAGPDRGQGGKYLFLPPDHQGDVPDGYFVFQSPTYSNWLVIRALLGLDSLLTTRIYPLAAAADPPTTGFVDMAESSFNGIHSNDFTFFEELNTIVQEEPVGALDPERTGQLAAIGIVKGHSFAPDDHQRAILDQAAKIGAGLARTLLYKPRDRAPYIYDDGSWKTAFVGGSHEFLADGARLLDCRTMMHYVATGITPAMTHAAVGVGSQYAYTAEDATGAPLDGARTYTLTLPAGIPAKTFWAIDIYDTQTRSLLQTDNPYPSINNRFTDVHTEDNGDTILTFGPTPPAQPNANWLQTLSGKSWFPILRLYGPLEPWFDQTWRLGEIQPT</sequence>
<accession>A0A4R2H835</accession>
<dbReference type="InterPro" id="IPR037049">
    <property type="entry name" value="DUF1214_C_sf"/>
</dbReference>
<comment type="caution">
    <text evidence="3">The sequence shown here is derived from an EMBL/GenBank/DDBJ whole genome shotgun (WGS) entry which is preliminary data.</text>
</comment>
<name>A0A4R2H835_9ACTN</name>
<dbReference type="Pfam" id="PF06742">
    <property type="entry name" value="DUF1214"/>
    <property type="match status" value="1"/>
</dbReference>
<dbReference type="PANTHER" id="PTHR36509">
    <property type="entry name" value="BLL3101 PROTEIN"/>
    <property type="match status" value="1"/>
</dbReference>
<dbReference type="InterPro" id="IPR010621">
    <property type="entry name" value="DUF1214"/>
</dbReference>
<proteinExistence type="predicted"/>
<organism evidence="3 4">
    <name type="scientific">Kribbella steppae</name>
    <dbReference type="NCBI Taxonomy" id="2512223"/>
    <lineage>
        <taxon>Bacteria</taxon>
        <taxon>Bacillati</taxon>
        <taxon>Actinomycetota</taxon>
        <taxon>Actinomycetes</taxon>
        <taxon>Propionibacteriales</taxon>
        <taxon>Kribbellaceae</taxon>
        <taxon>Kribbella</taxon>
    </lineage>
</organism>
<dbReference type="RefSeq" id="WP_199238450.1">
    <property type="nucleotide sequence ID" value="NZ_SLWN01000010.1"/>
</dbReference>
<reference evidence="3 4" key="1">
    <citation type="journal article" date="2015" name="Stand. Genomic Sci.">
        <title>Genomic Encyclopedia of Bacterial and Archaeal Type Strains, Phase III: the genomes of soil and plant-associated and newly described type strains.</title>
        <authorList>
            <person name="Whitman W.B."/>
            <person name="Woyke T."/>
            <person name="Klenk H.P."/>
            <person name="Zhou Y."/>
            <person name="Lilburn T.G."/>
            <person name="Beck B.J."/>
            <person name="De Vos P."/>
            <person name="Vandamme P."/>
            <person name="Eisen J.A."/>
            <person name="Garrity G."/>
            <person name="Hugenholtz P."/>
            <person name="Kyrpides N.C."/>
        </authorList>
    </citation>
    <scope>NUCLEOTIDE SEQUENCE [LARGE SCALE GENOMIC DNA]</scope>
    <source>
        <strain evidence="3 4">VKM Ac-2572</strain>
    </source>
</reference>
<dbReference type="Gene3D" id="1.10.3360.10">
    <property type="entry name" value="VPA0735-like domain"/>
    <property type="match status" value="1"/>
</dbReference>